<dbReference type="InterPro" id="IPR038773">
    <property type="entry name" value="LY6G5B"/>
</dbReference>
<dbReference type="InterPro" id="IPR035991">
    <property type="entry name" value="Casein_kinase_II_beta-like"/>
</dbReference>
<protein>
    <recommendedName>
        <fullName evidence="2">Casein kinase II subunit beta</fullName>
    </recommendedName>
    <alternativeName>
        <fullName evidence="5">Phosvitin</fullName>
    </alternativeName>
</protein>
<dbReference type="FunFam" id="1.10.1820.10:FF:000001">
    <property type="entry name" value="Casein kinase II subunit beta"/>
    <property type="match status" value="1"/>
</dbReference>
<dbReference type="Pfam" id="PF01214">
    <property type="entry name" value="CK_II_beta"/>
    <property type="match status" value="1"/>
</dbReference>
<dbReference type="PANTHER" id="PTHR14313:SF2">
    <property type="entry name" value="LYMPHOCYTE ANTIGEN 6 COMPLEX LOCUS PROTEIN G5B"/>
    <property type="match status" value="1"/>
</dbReference>
<feature type="non-terminal residue" evidence="9">
    <location>
        <position position="443"/>
    </location>
</feature>
<proteinExistence type="inferred from homology"/>
<dbReference type="PROSITE" id="PS01101">
    <property type="entry name" value="CK2_BETA"/>
    <property type="match status" value="1"/>
</dbReference>
<accession>A0A8J6DHC9</accession>
<evidence type="ECO:0000313" key="10">
    <source>
        <dbReference type="Proteomes" id="UP000700334"/>
    </source>
</evidence>
<dbReference type="InterPro" id="IPR016054">
    <property type="entry name" value="LY6_UPA_recep-like"/>
</dbReference>
<comment type="caution">
    <text evidence="9">The sequence shown here is derived from an EMBL/GenBank/DDBJ whole genome shotgun (WGS) entry which is preliminary data.</text>
</comment>
<dbReference type="SMART" id="SM01085">
    <property type="entry name" value="CK_II_beta"/>
    <property type="match status" value="1"/>
</dbReference>
<dbReference type="CDD" id="cd23544">
    <property type="entry name" value="TFP_LU_ECD_Ly6G5b"/>
    <property type="match status" value="1"/>
</dbReference>
<dbReference type="SUPFAM" id="SSF57798">
    <property type="entry name" value="Casein kinase II beta subunit"/>
    <property type="match status" value="1"/>
</dbReference>
<evidence type="ECO:0000256" key="5">
    <source>
        <dbReference type="ARBA" id="ARBA00029775"/>
    </source>
</evidence>
<name>A0A8J6DHC9_GALPY</name>
<comment type="subunit">
    <text evidence="7">Casein kinase II/CK2 is a tetramer composed of an alpha subunit, an alpha' subunit and two beta subunits. The beta subunit dimerization is mediated by zinc ions. Interacts with DYNLT2. Interacts with CD163. Also a component of a CK2-SPT16-SSRP1 complex composed of SSRP1, SUPT16H, CSNK2A1, CSNK2A2 and CSNK2B, the complex associating following UV irradiation. Interacts with MUSK; mediates phosphorylation of MUSK by CK2. Interacts with FGF1; this interaction is increased in the presence of FIBP, suggesting a possible cooperative interaction between CSNKB and FIBP in binding to FGF1. Interacts (via KSSR motif) with ARK2N. Interacts with JUN and ARK2N; mediates the interaction between ARK2N and JUN.</text>
</comment>
<evidence type="ECO:0000256" key="4">
    <source>
        <dbReference type="ARBA" id="ARBA00022687"/>
    </source>
</evidence>
<keyword evidence="9" id="KW-0418">Kinase</keyword>
<dbReference type="EMBL" id="JAGFMF010012192">
    <property type="protein sequence ID" value="KAG8506048.1"/>
    <property type="molecule type" value="Genomic_DNA"/>
</dbReference>
<evidence type="ECO:0000256" key="1">
    <source>
        <dbReference type="ARBA" id="ARBA00006941"/>
    </source>
</evidence>
<evidence type="ECO:0000256" key="3">
    <source>
        <dbReference type="ARBA" id="ARBA00022553"/>
    </source>
</evidence>
<dbReference type="AlphaFoldDB" id="A0A8J6DHC9"/>
<keyword evidence="4" id="KW-0879">Wnt signaling pathway</keyword>
<dbReference type="PANTHER" id="PTHR14313">
    <property type="entry name" value="LYMPHOCYTE ANTIGEN 6 COMPLEX LOCUS PROTEIN G5B"/>
    <property type="match status" value="1"/>
</dbReference>
<dbReference type="InterPro" id="IPR000704">
    <property type="entry name" value="Casein_kinase_II_reg-sub"/>
</dbReference>
<dbReference type="GO" id="GO:0016301">
    <property type="term" value="F:kinase activity"/>
    <property type="evidence" value="ECO:0007669"/>
    <property type="project" value="UniProtKB-KW"/>
</dbReference>
<evidence type="ECO:0000256" key="6">
    <source>
        <dbReference type="ARBA" id="ARBA00045844"/>
    </source>
</evidence>
<dbReference type="FunFam" id="2.20.25.20:FF:000002">
    <property type="entry name" value="Casein kinase II subunit beta"/>
    <property type="match status" value="1"/>
</dbReference>
<dbReference type="Gene3D" id="1.10.1820.10">
    <property type="entry name" value="protein kinase ck2 holoenzyme, chain C, domain 1"/>
    <property type="match status" value="1"/>
</dbReference>
<dbReference type="GO" id="GO:0016055">
    <property type="term" value="P:Wnt signaling pathway"/>
    <property type="evidence" value="ECO:0007669"/>
    <property type="project" value="UniProtKB-KW"/>
</dbReference>
<keyword evidence="3" id="KW-0597">Phosphoprotein</keyword>
<dbReference type="GO" id="GO:0005956">
    <property type="term" value="C:protein kinase CK2 complex"/>
    <property type="evidence" value="ECO:0007669"/>
    <property type="project" value="InterPro"/>
</dbReference>
<keyword evidence="10" id="KW-1185">Reference proteome</keyword>
<dbReference type="GO" id="GO:0019887">
    <property type="term" value="F:protein kinase regulator activity"/>
    <property type="evidence" value="ECO:0007669"/>
    <property type="project" value="InterPro"/>
</dbReference>
<dbReference type="Proteomes" id="UP000700334">
    <property type="component" value="Unassembled WGS sequence"/>
</dbReference>
<sequence>AMKRGTQLLLGNDTLRSLWERRRGLAETCRGREPERAAVKMSSSEEVSWISWFCGLRGNEFFCEVDEDYIQDKFNLTGLNEQVPHYRQALDMILDLEPDEELEDNPNQSDLIEQAAEMLYGLIHARYILTNRGIAQMLEKYQQGDFGYCPRVYCENQPMLPIGLSDIPGEAMVKLYCPKCMDVYTPKSSRHHHTDGAYFGTGFPHMLFMVHPEYRPKRPANQFVPRLYGFKIHPMAYQLQLQAASNFKSPAYILIGVLSMVGCSVGKAPVPEVRTCHLCLLEDPSLGCISGSEKCTISSQSPCMVITIYYNTNIRFFVRGCGQYHSYRCQETHNTYFLQYWYKAQCCQYDYCNSWSSPQLQSSLPEPQGKTLALPLSDSQLQRFYQALNLSLPLPSFHAGKDPEFVDPLTTLPLNLGLSIADLRHIYLLLNSSGLLVLPQPGP</sequence>
<keyword evidence="9" id="KW-0808">Transferase</keyword>
<dbReference type="OrthoDB" id="3971593at2759"/>
<reference evidence="9" key="1">
    <citation type="journal article" date="2021" name="Evol. Appl.">
        <title>The genome of the Pyrenean desman and the effects of bottlenecks and inbreeding on the genomic landscape of an endangered species.</title>
        <authorList>
            <person name="Escoda L."/>
            <person name="Castresana J."/>
        </authorList>
    </citation>
    <scope>NUCLEOTIDE SEQUENCE</scope>
    <source>
        <strain evidence="9">IBE-C5619</strain>
    </source>
</reference>
<organism evidence="9 10">
    <name type="scientific">Galemys pyrenaicus</name>
    <name type="common">Iberian desman</name>
    <name type="synonym">Pyrenean desman</name>
    <dbReference type="NCBI Taxonomy" id="202257"/>
    <lineage>
        <taxon>Eukaryota</taxon>
        <taxon>Metazoa</taxon>
        <taxon>Chordata</taxon>
        <taxon>Craniata</taxon>
        <taxon>Vertebrata</taxon>
        <taxon>Euteleostomi</taxon>
        <taxon>Mammalia</taxon>
        <taxon>Eutheria</taxon>
        <taxon>Laurasiatheria</taxon>
        <taxon>Eulipotyphla</taxon>
        <taxon>Talpidae</taxon>
        <taxon>Galemys</taxon>
    </lineage>
</organism>
<dbReference type="Pfam" id="PF00021">
    <property type="entry name" value="UPAR_LY6"/>
    <property type="match status" value="1"/>
</dbReference>
<evidence type="ECO:0000259" key="8">
    <source>
        <dbReference type="Pfam" id="PF00021"/>
    </source>
</evidence>
<dbReference type="GO" id="GO:0009897">
    <property type="term" value="C:external side of plasma membrane"/>
    <property type="evidence" value="ECO:0007669"/>
    <property type="project" value="TreeGrafter"/>
</dbReference>
<dbReference type="Gene3D" id="2.20.25.20">
    <property type="match status" value="1"/>
</dbReference>
<comment type="function">
    <text evidence="6">Regulatory subunit of casein kinase II/CK2. As part of the kinase complex regulates the basal catalytic activity of the alpha subunit a constitutively active serine/threonine-protein kinase that phosphorylates a large number of substrates containing acidic residues C-terminal to the phosphorylated serine or threonine. Participates in Wnt signaling.</text>
</comment>
<evidence type="ECO:0000256" key="2">
    <source>
        <dbReference type="ARBA" id="ARBA00017775"/>
    </source>
</evidence>
<gene>
    <name evidence="9" type="ORF">J0S82_001478</name>
</gene>
<feature type="domain" description="UPAR/Ly6" evidence="8">
    <location>
        <begin position="274"/>
        <end position="354"/>
    </location>
</feature>
<dbReference type="InterPro" id="IPR016149">
    <property type="entry name" value="Casein_kin_II_reg-sub_N"/>
</dbReference>
<comment type="similarity">
    <text evidence="1">Belongs to the casein kinase 2 subunit beta family.</text>
</comment>
<evidence type="ECO:0000313" key="9">
    <source>
        <dbReference type="EMBL" id="KAG8506048.1"/>
    </source>
</evidence>
<evidence type="ECO:0000256" key="7">
    <source>
        <dbReference type="ARBA" id="ARBA00046517"/>
    </source>
</evidence>
<dbReference type="PRINTS" id="PR00472">
    <property type="entry name" value="CASNKINASEII"/>
</dbReference>